<dbReference type="InterPro" id="IPR036055">
    <property type="entry name" value="LDL_receptor-like_sf"/>
</dbReference>
<evidence type="ECO:0000256" key="6">
    <source>
        <dbReference type="ARBA" id="ARBA00022989"/>
    </source>
</evidence>
<dbReference type="InterPro" id="IPR002172">
    <property type="entry name" value="LDrepeatLR_classA_rpt"/>
</dbReference>
<dbReference type="SUPFAM" id="SSF81321">
    <property type="entry name" value="Family A G protein-coupled receptor-like"/>
    <property type="match status" value="1"/>
</dbReference>
<dbReference type="SUPFAM" id="SSF49854">
    <property type="entry name" value="Spermadhesin, CUB domain"/>
    <property type="match status" value="2"/>
</dbReference>
<dbReference type="Pfam" id="PF00001">
    <property type="entry name" value="7tm_1"/>
    <property type="match status" value="1"/>
</dbReference>
<dbReference type="InterPro" id="IPR000859">
    <property type="entry name" value="CUB_dom"/>
</dbReference>
<dbReference type="InterPro" id="IPR023415">
    <property type="entry name" value="LDLR_class-A_CS"/>
</dbReference>
<dbReference type="PANTHER" id="PTHR24372:SF77">
    <property type="entry name" value="G-PROTEIN COUPLED RECEPTORS FAMILY 1 PROFILE DOMAIN-CONTAINING PROTEIN"/>
    <property type="match status" value="1"/>
</dbReference>
<feature type="disulfide bond" evidence="12">
    <location>
        <begin position="686"/>
        <end position="698"/>
    </location>
</feature>
<dbReference type="Pfam" id="PF00431">
    <property type="entry name" value="CUB"/>
    <property type="match status" value="1"/>
</dbReference>
<feature type="disulfide bond" evidence="12">
    <location>
        <begin position="1004"/>
        <end position="1016"/>
    </location>
</feature>
<dbReference type="PRINTS" id="PR00237">
    <property type="entry name" value="GPCRRHODOPSN"/>
</dbReference>
<feature type="domain" description="C-type lectin" evidence="16">
    <location>
        <begin position="539"/>
        <end position="664"/>
    </location>
</feature>
<keyword evidence="9 12" id="KW-1015">Disulfide bond</keyword>
<dbReference type="PROSITE" id="PS01209">
    <property type="entry name" value="LDLRA_1"/>
    <property type="match status" value="1"/>
</dbReference>
<protein>
    <recommendedName>
        <fullName evidence="20">G-protein coupled receptor GRL101-like protein</fullName>
    </recommendedName>
</protein>
<proteinExistence type="predicted"/>
<dbReference type="GO" id="GO:0016500">
    <property type="term" value="F:protein-hormone receptor activity"/>
    <property type="evidence" value="ECO:0007669"/>
    <property type="project" value="InterPro"/>
</dbReference>
<dbReference type="Gene3D" id="1.20.1070.10">
    <property type="entry name" value="Rhodopsin 7-helix transmembrane proteins"/>
    <property type="match status" value="1"/>
</dbReference>
<dbReference type="Gene3D" id="4.10.400.10">
    <property type="entry name" value="Low-density Lipoprotein Receptor"/>
    <property type="match status" value="2"/>
</dbReference>
<dbReference type="SUPFAM" id="SSF57424">
    <property type="entry name" value="LDL receptor-like module"/>
    <property type="match status" value="2"/>
</dbReference>
<feature type="transmembrane region" description="Helical" evidence="13">
    <location>
        <begin position="1475"/>
        <end position="1497"/>
    </location>
</feature>
<evidence type="ECO:0000256" key="10">
    <source>
        <dbReference type="ARBA" id="ARBA00023170"/>
    </source>
</evidence>
<dbReference type="OrthoDB" id="6116813at2759"/>
<dbReference type="InterPro" id="IPR000421">
    <property type="entry name" value="FA58C"/>
</dbReference>
<comment type="caution">
    <text evidence="18">The sequence shown here is derived from an EMBL/GenBank/DDBJ whole genome shotgun (WGS) entry which is preliminary data.</text>
</comment>
<dbReference type="InterPro" id="IPR008979">
    <property type="entry name" value="Galactose-bd-like_sf"/>
</dbReference>
<feature type="transmembrane region" description="Helical" evidence="13">
    <location>
        <begin position="1337"/>
        <end position="1358"/>
    </location>
</feature>
<evidence type="ECO:0000256" key="9">
    <source>
        <dbReference type="ARBA" id="ARBA00023157"/>
    </source>
</evidence>
<dbReference type="GO" id="GO:0005886">
    <property type="term" value="C:plasma membrane"/>
    <property type="evidence" value="ECO:0007669"/>
    <property type="project" value="UniProtKB-SubCell"/>
</dbReference>
<feature type="disulfide bond" evidence="12">
    <location>
        <begin position="1023"/>
        <end position="1038"/>
    </location>
</feature>
<evidence type="ECO:0000256" key="12">
    <source>
        <dbReference type="PROSITE-ProRule" id="PRU00124"/>
    </source>
</evidence>
<evidence type="ECO:0000256" key="8">
    <source>
        <dbReference type="ARBA" id="ARBA00023136"/>
    </source>
</evidence>
<dbReference type="InterPro" id="IPR032675">
    <property type="entry name" value="LRR_dom_sf"/>
</dbReference>
<dbReference type="InterPro" id="IPR016186">
    <property type="entry name" value="C-type_lectin-like/link_sf"/>
</dbReference>
<dbReference type="InterPro" id="IPR000276">
    <property type="entry name" value="GPCR_Rhodpsn"/>
</dbReference>
<dbReference type="PROSITE" id="PS50068">
    <property type="entry name" value="LDLRA_2"/>
    <property type="match status" value="3"/>
</dbReference>
<evidence type="ECO:0000259" key="14">
    <source>
        <dbReference type="PROSITE" id="PS01180"/>
    </source>
</evidence>
<dbReference type="GO" id="GO:0009755">
    <property type="term" value="P:hormone-mediated signaling pathway"/>
    <property type="evidence" value="ECO:0007669"/>
    <property type="project" value="TreeGrafter"/>
</dbReference>
<evidence type="ECO:0000256" key="1">
    <source>
        <dbReference type="ARBA" id="ARBA00004651"/>
    </source>
</evidence>
<evidence type="ECO:0000256" key="11">
    <source>
        <dbReference type="ARBA" id="ARBA00023224"/>
    </source>
</evidence>
<dbReference type="InterPro" id="IPR002131">
    <property type="entry name" value="Gphrmn_rcpt_fam"/>
</dbReference>
<dbReference type="Pfam" id="PF00057">
    <property type="entry name" value="Ldl_recept_a"/>
    <property type="match status" value="1"/>
</dbReference>
<sequence length="1558" mass="177082">MCGRQLGLISGDVYDYQLESSSRKDKEHLSNYGRLFFPETGWCSSSDDLSPWFIVDFIVPLKLQGVELQGIKDGSNAQFIDSFKIMYGNDRSNLTFYEDPIGTVKMFRINPMISALSIHQFIFNKEIYGRYLKVVPVDYKEACLKLEVIGCPKQVRRDLWCRDTKFDFGFEVLRYHSFWMAEHHDIERMSKTGIDLKQCFERCQNISCISFSSEYWDNRCTLHFGHKYTPEYHRWWIEGVDPGNVCYQRLCFKDFLEFNTCGGDVFLKNDNDESNILSPNFPFNYGQGLTCVWSIHSTMFIEIEIVSISLQRKILLSEMQKMSIYDINPGQCEDSLSIIDHDGYGKTIQPNEDQLNGVKLLSASNKIKIQLTSCYQFQRNNQKSFELKVSTIDLPGCGGLDSCFKTCNQPSAYIYTPGFPITYQPGEACFWKIEGAYGQFVKLTIINLDVTDDSSCEKSFISVYDIDLQGQAKSLGKFCKDNRPYETFISSWERLQIEFKAATDIQGSGGFLGKYNMETFIQESFDVSNDSCPDNWHAFRNSCYSLQKKKFGITWIEAENECNNHNGHLVSIANISEMKFIHYLITVFKDNLEGDRAYIGLRKKTNGYTMSDYIWSDEKPLTFTAWFFDKSTGFAQPDGLENEQCSIIQLFSIHNINAWHDVACAYNKISNFICETEMISNVNEICGSESFQCYDQTCIPFSRVCDGVIDCSGLFHEDESEDCLKKTQHTCKDWYASGSKENGVYLIDLYLNDSASVECIFNEWENYTQITTIVHHDNEEIVTATLDGYDIKPVYFASDAHIEVLKDIGKCSQSIGVYCHFSQNRVYRSSIYGDIIDNKTPKNDCGCPFVGNCDSGVKRCNCGNEPYDWYTADNNEIRSDIGVIYNETQLPVKHTYTLPTTTYNKLHLGPLKCIEDFQISSNIFRCSGGQTVPSEVLCILDYDEKKEILGCRDLSHLTNCETSNCPPGYLKCTDSYCIPPNLLCNGVQDCPAGEDENGCTKPDCNGLFRCHKSDICLSLDKRCNGFAECPQFDDELLCEINCTSKCKCNGLSSKCVLENISVISFPPETRKIDLSMSNLSAVDIVLENNFLLAELNLSSTRLRDLERIHFGKFHNNLYLLDLSLNQISTIPRHTFEGMVHLKILLFAGNSLLEIVYPQSFAGLPSVSMMSLVQSNIWLLRSNNFKGIENLIALNLSYNKIEKVEDRTFEGLTSLEKLYSDAYVFCCLRPDSVKDENCLPARDEFSSCSDMMRNDILRTCLWVIGLCALIGNLIVIVYRVIYDRGSLSKSYGIFITSLGTSDFMMGVYMLTIASADVMFRGNYVWNDLSWRYGVPCKIAGIISTVSSESSVCFLFLITIDRFIAIKYPFGEIRFGKTSARCISCSVFMISFIIAVVPLILPGSYFDGNFYSRSAVCLALPLTRDKPNGWEYSFGIFIVFNFILFLIIAGMQLIIYREVTNTMNSVRSTKKNQDLAIARNLFIVVFSDFLCWFPVGVMVSNGNTNENSKDSFDDITSKEGLFKKILKAVEHSLQNSTLDADDIETLVSQLNNVTEANTRT</sequence>
<evidence type="ECO:0000259" key="16">
    <source>
        <dbReference type="PROSITE" id="PS50041"/>
    </source>
</evidence>
<dbReference type="SMART" id="SM00192">
    <property type="entry name" value="LDLa"/>
    <property type="match status" value="3"/>
</dbReference>
<dbReference type="PANTHER" id="PTHR24372">
    <property type="entry name" value="GLYCOPROTEIN HORMONE RECEPTOR"/>
    <property type="match status" value="1"/>
</dbReference>
<keyword evidence="19" id="KW-1185">Reference proteome</keyword>
<gene>
    <name evidence="18" type="ORF">MEDL_41401</name>
</gene>
<feature type="domain" description="CUB" evidence="14">
    <location>
        <begin position="261"/>
        <end position="392"/>
    </location>
</feature>
<comment type="subcellular location">
    <subcellularLocation>
        <location evidence="1">Cell membrane</location>
        <topology evidence="1">Multi-pass membrane protein</topology>
    </subcellularLocation>
</comment>
<dbReference type="Gene3D" id="2.60.120.290">
    <property type="entry name" value="Spermadhesin, CUB domain"/>
    <property type="match status" value="2"/>
</dbReference>
<dbReference type="InterPro" id="IPR001304">
    <property type="entry name" value="C-type_lectin-like"/>
</dbReference>
<keyword evidence="5" id="KW-0677">Repeat</keyword>
<dbReference type="InterPro" id="IPR016187">
    <property type="entry name" value="CTDL_fold"/>
</dbReference>
<dbReference type="PRINTS" id="PR00373">
    <property type="entry name" value="GLYCHORMONER"/>
</dbReference>
<keyword evidence="6 13" id="KW-1133">Transmembrane helix</keyword>
<dbReference type="PROSITE" id="PS50262">
    <property type="entry name" value="G_PROTEIN_RECEP_F1_2"/>
    <property type="match status" value="1"/>
</dbReference>
<feature type="domain" description="F5/8 type C" evidence="15">
    <location>
        <begin position="2"/>
        <end position="151"/>
    </location>
</feature>
<dbReference type="Gene3D" id="3.80.10.10">
    <property type="entry name" value="Ribonuclease Inhibitor"/>
    <property type="match status" value="2"/>
</dbReference>
<evidence type="ECO:0000259" key="15">
    <source>
        <dbReference type="PROSITE" id="PS50022"/>
    </source>
</evidence>
<feature type="transmembrane region" description="Helical" evidence="13">
    <location>
        <begin position="1378"/>
        <end position="1399"/>
    </location>
</feature>
<evidence type="ECO:0000256" key="4">
    <source>
        <dbReference type="ARBA" id="ARBA00022692"/>
    </source>
</evidence>
<dbReference type="PROSITE" id="PS50022">
    <property type="entry name" value="FA58C_3"/>
    <property type="match status" value="1"/>
</dbReference>
<keyword evidence="2" id="KW-1003">Cell membrane</keyword>
<dbReference type="InterPro" id="IPR001611">
    <property type="entry name" value="Leu-rich_rpt"/>
</dbReference>
<keyword evidence="10" id="KW-0675">Receptor</keyword>
<dbReference type="CDD" id="cd00112">
    <property type="entry name" value="LDLa"/>
    <property type="match status" value="2"/>
</dbReference>
<feature type="domain" description="G-protein coupled receptors family 1 profile" evidence="17">
    <location>
        <begin position="1270"/>
        <end position="1496"/>
    </location>
</feature>
<dbReference type="Pfam" id="PF00754">
    <property type="entry name" value="F5_F8_type_C"/>
    <property type="match status" value="1"/>
</dbReference>
<name>A0A8S3T551_MYTED</name>
<dbReference type="Pfam" id="PF00059">
    <property type="entry name" value="Lectin_C"/>
    <property type="match status" value="1"/>
</dbReference>
<evidence type="ECO:0000256" key="3">
    <source>
        <dbReference type="ARBA" id="ARBA00022614"/>
    </source>
</evidence>
<accession>A0A8S3T551</accession>
<feature type="disulfide bond" evidence="12">
    <location>
        <begin position="984"/>
        <end position="999"/>
    </location>
</feature>
<dbReference type="SMART" id="SM00034">
    <property type="entry name" value="CLECT"/>
    <property type="match status" value="1"/>
</dbReference>
<dbReference type="Pfam" id="PF13855">
    <property type="entry name" value="LRR_8"/>
    <property type="match status" value="1"/>
</dbReference>
<dbReference type="Gene3D" id="3.10.100.10">
    <property type="entry name" value="Mannose-Binding Protein A, subunit A"/>
    <property type="match status" value="1"/>
</dbReference>
<evidence type="ECO:0000256" key="7">
    <source>
        <dbReference type="ARBA" id="ARBA00023040"/>
    </source>
</evidence>
<feature type="domain" description="CUB" evidence="14">
    <location>
        <begin position="397"/>
        <end position="518"/>
    </location>
</feature>
<dbReference type="Gene3D" id="2.60.120.260">
    <property type="entry name" value="Galactose-binding domain-like"/>
    <property type="match status" value="1"/>
</dbReference>
<keyword evidence="3" id="KW-0433">Leucine-rich repeat</keyword>
<feature type="transmembrane region" description="Helical" evidence="13">
    <location>
        <begin position="1430"/>
        <end position="1454"/>
    </location>
</feature>
<evidence type="ECO:0000256" key="2">
    <source>
        <dbReference type="ARBA" id="ARBA00022475"/>
    </source>
</evidence>
<evidence type="ECO:0000256" key="5">
    <source>
        <dbReference type="ARBA" id="ARBA00022737"/>
    </source>
</evidence>
<dbReference type="PROSITE" id="PS51450">
    <property type="entry name" value="LRR"/>
    <property type="match status" value="2"/>
</dbReference>
<organism evidence="18 19">
    <name type="scientific">Mytilus edulis</name>
    <name type="common">Blue mussel</name>
    <dbReference type="NCBI Taxonomy" id="6550"/>
    <lineage>
        <taxon>Eukaryota</taxon>
        <taxon>Metazoa</taxon>
        <taxon>Spiralia</taxon>
        <taxon>Lophotrochozoa</taxon>
        <taxon>Mollusca</taxon>
        <taxon>Bivalvia</taxon>
        <taxon>Autobranchia</taxon>
        <taxon>Pteriomorphia</taxon>
        <taxon>Mytilida</taxon>
        <taxon>Mytiloidea</taxon>
        <taxon>Mytilidae</taxon>
        <taxon>Mytilinae</taxon>
        <taxon>Mytilus</taxon>
    </lineage>
</organism>
<feature type="transmembrane region" description="Helical" evidence="13">
    <location>
        <begin position="1292"/>
        <end position="1317"/>
    </location>
</feature>
<dbReference type="SUPFAM" id="SSF52058">
    <property type="entry name" value="L domain-like"/>
    <property type="match status" value="1"/>
</dbReference>
<feature type="disulfide bond" evidence="12">
    <location>
        <begin position="965"/>
        <end position="977"/>
    </location>
</feature>
<dbReference type="SMART" id="SM00042">
    <property type="entry name" value="CUB"/>
    <property type="match status" value="2"/>
</dbReference>
<dbReference type="InterPro" id="IPR003591">
    <property type="entry name" value="Leu-rich_rpt_typical-subtyp"/>
</dbReference>
<keyword evidence="7" id="KW-0297">G-protein coupled receptor</keyword>
<dbReference type="EMBL" id="CAJPWZ010001996">
    <property type="protein sequence ID" value="CAG2228519.1"/>
    <property type="molecule type" value="Genomic_DNA"/>
</dbReference>
<dbReference type="CDD" id="cd00041">
    <property type="entry name" value="CUB"/>
    <property type="match status" value="1"/>
</dbReference>
<dbReference type="GO" id="GO:0007189">
    <property type="term" value="P:adenylate cyclase-activating G protein-coupled receptor signaling pathway"/>
    <property type="evidence" value="ECO:0007669"/>
    <property type="project" value="TreeGrafter"/>
</dbReference>
<dbReference type="PROSITE" id="PS01180">
    <property type="entry name" value="CUB"/>
    <property type="match status" value="2"/>
</dbReference>
<keyword evidence="8 13" id="KW-0472">Membrane</keyword>
<keyword evidence="11" id="KW-0807">Transducer</keyword>
<evidence type="ECO:0000259" key="17">
    <source>
        <dbReference type="PROSITE" id="PS50262"/>
    </source>
</evidence>
<dbReference type="Proteomes" id="UP000683360">
    <property type="component" value="Unassembled WGS sequence"/>
</dbReference>
<dbReference type="PROSITE" id="PS00237">
    <property type="entry name" value="G_PROTEIN_RECEP_F1_1"/>
    <property type="match status" value="1"/>
</dbReference>
<feature type="disulfide bond" evidence="12">
    <location>
        <begin position="693"/>
        <end position="711"/>
    </location>
</feature>
<feature type="transmembrane region" description="Helical" evidence="13">
    <location>
        <begin position="1260"/>
        <end position="1280"/>
    </location>
</feature>
<evidence type="ECO:0000313" key="19">
    <source>
        <dbReference type="Proteomes" id="UP000683360"/>
    </source>
</evidence>
<dbReference type="SUPFAM" id="SSF49785">
    <property type="entry name" value="Galactose-binding domain-like"/>
    <property type="match status" value="1"/>
</dbReference>
<dbReference type="SMART" id="SM00369">
    <property type="entry name" value="LRR_TYP"/>
    <property type="match status" value="3"/>
</dbReference>
<evidence type="ECO:0008006" key="20">
    <source>
        <dbReference type="Google" id="ProtNLM"/>
    </source>
</evidence>
<dbReference type="InterPro" id="IPR035914">
    <property type="entry name" value="Sperma_CUB_dom_sf"/>
</dbReference>
<dbReference type="PROSITE" id="PS50041">
    <property type="entry name" value="C_TYPE_LECTIN_2"/>
    <property type="match status" value="1"/>
</dbReference>
<comment type="caution">
    <text evidence="12">Lacks conserved residue(s) required for the propagation of feature annotation.</text>
</comment>
<keyword evidence="4 13" id="KW-0812">Transmembrane</keyword>
<reference evidence="18" key="1">
    <citation type="submission" date="2021-03" db="EMBL/GenBank/DDBJ databases">
        <authorList>
            <person name="Bekaert M."/>
        </authorList>
    </citation>
    <scope>NUCLEOTIDE SEQUENCE</scope>
</reference>
<dbReference type="GO" id="GO:0008528">
    <property type="term" value="F:G protein-coupled peptide receptor activity"/>
    <property type="evidence" value="ECO:0007669"/>
    <property type="project" value="TreeGrafter"/>
</dbReference>
<feature type="disulfide bond" evidence="12">
    <location>
        <begin position="972"/>
        <end position="990"/>
    </location>
</feature>
<dbReference type="SUPFAM" id="SSF56436">
    <property type="entry name" value="C-type lectin-like"/>
    <property type="match status" value="1"/>
</dbReference>
<dbReference type="InterPro" id="IPR017452">
    <property type="entry name" value="GPCR_Rhodpsn_7TM"/>
</dbReference>
<evidence type="ECO:0000256" key="13">
    <source>
        <dbReference type="SAM" id="Phobius"/>
    </source>
</evidence>
<evidence type="ECO:0000313" key="18">
    <source>
        <dbReference type="EMBL" id="CAG2228519.1"/>
    </source>
</evidence>